<dbReference type="Proteomes" id="UP000663834">
    <property type="component" value="Unassembled WGS sequence"/>
</dbReference>
<evidence type="ECO:0000256" key="4">
    <source>
        <dbReference type="ARBA" id="ARBA00023136"/>
    </source>
</evidence>
<proteinExistence type="predicted"/>
<feature type="transmembrane region" description="Helical" evidence="5">
    <location>
        <begin position="12"/>
        <end position="35"/>
    </location>
</feature>
<dbReference type="InterPro" id="IPR000276">
    <property type="entry name" value="GPCR_Rhodpsn"/>
</dbReference>
<gene>
    <name evidence="7" type="ORF">CJN711_LOCUS15720</name>
    <name evidence="8" type="ORF">KQP761_LOCUS26712</name>
</gene>
<feature type="transmembrane region" description="Helical" evidence="5">
    <location>
        <begin position="127"/>
        <end position="150"/>
    </location>
</feature>
<dbReference type="PRINTS" id="PR00237">
    <property type="entry name" value="GPCRRHODOPSN"/>
</dbReference>
<evidence type="ECO:0000313" key="9">
    <source>
        <dbReference type="Proteomes" id="UP000663855"/>
    </source>
</evidence>
<dbReference type="PANTHER" id="PTHR46641:SF2">
    <property type="entry name" value="FMRFAMIDE RECEPTOR"/>
    <property type="match status" value="1"/>
</dbReference>
<evidence type="ECO:0000313" key="8">
    <source>
        <dbReference type="EMBL" id="CAF1633927.1"/>
    </source>
</evidence>
<dbReference type="EMBL" id="CAJNOW010014619">
    <property type="protein sequence ID" value="CAF1633927.1"/>
    <property type="molecule type" value="Genomic_DNA"/>
</dbReference>
<dbReference type="AlphaFoldDB" id="A0A815BNE3"/>
<dbReference type="GO" id="GO:0004930">
    <property type="term" value="F:G protein-coupled receptor activity"/>
    <property type="evidence" value="ECO:0007669"/>
    <property type="project" value="InterPro"/>
</dbReference>
<dbReference type="GO" id="GO:0016020">
    <property type="term" value="C:membrane"/>
    <property type="evidence" value="ECO:0007669"/>
    <property type="project" value="UniProtKB-SubCell"/>
</dbReference>
<evidence type="ECO:0000256" key="5">
    <source>
        <dbReference type="SAM" id="Phobius"/>
    </source>
</evidence>
<sequence>MSVSLVQAHKILSSYGVSTSLVFGIVGNILLICVLARQKHPISSCSLYLLSITIVNLIIIQFMLLLVIYSVYNPNPEHNSLVWCKIRSYFFDALIMLYRWYRIASFIDCAAMSSRHVWIRSFSQARIAYRTVLTITCVCLLIPLHLAVYFRIEFDRCVPQSGIYATFFSIYSIFISGWTPPLVMAVCGTIAYRNLKRSRERIHSRHLRYIHIDSFVIKANNERIRKRDQQLMLLNVCEIILYVSTNILYSINVTYSTLTYDHVKNAQRIQIESFISHFSLSFLVIVNNGASFYLYSIISRRFRKDLESLLSHCFDYCMQVKPLQNNQSTKFNTKVMMN</sequence>
<feature type="transmembrane region" description="Helical" evidence="5">
    <location>
        <begin position="231"/>
        <end position="255"/>
    </location>
</feature>
<dbReference type="InterPro" id="IPR052954">
    <property type="entry name" value="GPCR-Ligand_Int"/>
</dbReference>
<name>A0A815BNE3_9BILA</name>
<dbReference type="SUPFAM" id="SSF81321">
    <property type="entry name" value="Family A G protein-coupled receptor-like"/>
    <property type="match status" value="1"/>
</dbReference>
<reference evidence="7" key="1">
    <citation type="submission" date="2021-02" db="EMBL/GenBank/DDBJ databases">
        <authorList>
            <person name="Nowell W R."/>
        </authorList>
    </citation>
    <scope>NUCLEOTIDE SEQUENCE</scope>
</reference>
<dbReference type="PANTHER" id="PTHR46641">
    <property type="entry name" value="FMRFAMIDE RECEPTOR-RELATED"/>
    <property type="match status" value="1"/>
</dbReference>
<protein>
    <recommendedName>
        <fullName evidence="6">G-protein coupled receptors family 1 profile domain-containing protein</fullName>
    </recommendedName>
</protein>
<evidence type="ECO:0000256" key="2">
    <source>
        <dbReference type="ARBA" id="ARBA00022692"/>
    </source>
</evidence>
<dbReference type="OrthoDB" id="9995852at2759"/>
<evidence type="ECO:0000256" key="1">
    <source>
        <dbReference type="ARBA" id="ARBA00004370"/>
    </source>
</evidence>
<keyword evidence="3 5" id="KW-1133">Transmembrane helix</keyword>
<organism evidence="7 9">
    <name type="scientific">Rotaria magnacalcarata</name>
    <dbReference type="NCBI Taxonomy" id="392030"/>
    <lineage>
        <taxon>Eukaryota</taxon>
        <taxon>Metazoa</taxon>
        <taxon>Spiralia</taxon>
        <taxon>Gnathifera</taxon>
        <taxon>Rotifera</taxon>
        <taxon>Eurotatoria</taxon>
        <taxon>Bdelloidea</taxon>
        <taxon>Philodinida</taxon>
        <taxon>Philodinidae</taxon>
        <taxon>Rotaria</taxon>
    </lineage>
</organism>
<keyword evidence="2 5" id="KW-0812">Transmembrane</keyword>
<dbReference type="Gene3D" id="1.20.1070.10">
    <property type="entry name" value="Rhodopsin 7-helix transmembrane proteins"/>
    <property type="match status" value="1"/>
</dbReference>
<evidence type="ECO:0000259" key="6">
    <source>
        <dbReference type="PROSITE" id="PS50262"/>
    </source>
</evidence>
<dbReference type="EMBL" id="CAJNOV010007294">
    <property type="protein sequence ID" value="CAF1275931.1"/>
    <property type="molecule type" value="Genomic_DNA"/>
</dbReference>
<dbReference type="PROSITE" id="PS50262">
    <property type="entry name" value="G_PROTEIN_RECEP_F1_2"/>
    <property type="match status" value="1"/>
</dbReference>
<evidence type="ECO:0000313" key="7">
    <source>
        <dbReference type="EMBL" id="CAF1275931.1"/>
    </source>
</evidence>
<feature type="transmembrane region" description="Helical" evidence="5">
    <location>
        <begin position="170"/>
        <end position="192"/>
    </location>
</feature>
<comment type="caution">
    <text evidence="7">The sequence shown here is derived from an EMBL/GenBank/DDBJ whole genome shotgun (WGS) entry which is preliminary data.</text>
</comment>
<feature type="transmembrane region" description="Helical" evidence="5">
    <location>
        <begin position="275"/>
        <end position="295"/>
    </location>
</feature>
<feature type="transmembrane region" description="Helical" evidence="5">
    <location>
        <begin position="89"/>
        <end position="107"/>
    </location>
</feature>
<comment type="subcellular location">
    <subcellularLocation>
        <location evidence="1">Membrane</location>
    </subcellularLocation>
</comment>
<dbReference type="Proteomes" id="UP000663855">
    <property type="component" value="Unassembled WGS sequence"/>
</dbReference>
<keyword evidence="4 5" id="KW-0472">Membrane</keyword>
<feature type="domain" description="G-protein coupled receptors family 1 profile" evidence="6">
    <location>
        <begin position="27"/>
        <end position="295"/>
    </location>
</feature>
<accession>A0A815BNE3</accession>
<feature type="transmembrane region" description="Helical" evidence="5">
    <location>
        <begin position="47"/>
        <end position="69"/>
    </location>
</feature>
<evidence type="ECO:0000256" key="3">
    <source>
        <dbReference type="ARBA" id="ARBA00022989"/>
    </source>
</evidence>
<dbReference type="InterPro" id="IPR017452">
    <property type="entry name" value="GPCR_Rhodpsn_7TM"/>
</dbReference>